<evidence type="ECO:0000313" key="3">
    <source>
        <dbReference type="EMBL" id="KAG9446098.1"/>
    </source>
</evidence>
<dbReference type="InterPro" id="IPR050592">
    <property type="entry name" value="GDSL_lipolytic_enzyme"/>
</dbReference>
<dbReference type="FunFam" id="3.40.50.1110:FF:000003">
    <property type="entry name" value="GDSL esterase/lipase APG"/>
    <property type="match status" value="1"/>
</dbReference>
<keyword evidence="2" id="KW-0732">Signal</keyword>
<organism evidence="3 4">
    <name type="scientific">Aristolochia fimbriata</name>
    <name type="common">White veined hardy Dutchman's pipe vine</name>
    <dbReference type="NCBI Taxonomy" id="158543"/>
    <lineage>
        <taxon>Eukaryota</taxon>
        <taxon>Viridiplantae</taxon>
        <taxon>Streptophyta</taxon>
        <taxon>Embryophyta</taxon>
        <taxon>Tracheophyta</taxon>
        <taxon>Spermatophyta</taxon>
        <taxon>Magnoliopsida</taxon>
        <taxon>Magnoliidae</taxon>
        <taxon>Piperales</taxon>
        <taxon>Aristolochiaceae</taxon>
        <taxon>Aristolochia</taxon>
    </lineage>
</organism>
<feature type="chain" id="PRO_5043742449" evidence="2">
    <location>
        <begin position="25"/>
        <end position="368"/>
    </location>
</feature>
<proteinExistence type="inferred from homology"/>
<protein>
    <submittedName>
        <fullName evidence="3">Uncharacterized protein</fullName>
    </submittedName>
</protein>
<gene>
    <name evidence="3" type="ORF">H6P81_012226</name>
</gene>
<dbReference type="EMBL" id="JAINDJ010000005">
    <property type="protein sequence ID" value="KAG9446098.1"/>
    <property type="molecule type" value="Genomic_DNA"/>
</dbReference>
<dbReference type="Pfam" id="PF00657">
    <property type="entry name" value="Lipase_GDSL"/>
    <property type="match status" value="1"/>
</dbReference>
<dbReference type="PANTHER" id="PTHR45642">
    <property type="entry name" value="GDSL ESTERASE/LIPASE EXL3"/>
    <property type="match status" value="1"/>
</dbReference>
<sequence length="368" mass="41186">MAVLLLPLSLVFLVLVALQANLQGVIWCDPAGGIRTNKSFFSAVFVFGDSTVDPGNNNFLPTPLKSNFPPYGKDYPEQIPTGRFTDGKLVTDFLASYLGLKVEIPPYLNPTLSEEELLTGVSFASAGSGYDPLTAKISDVISIPKQLEYFKDYTTKRQLINGENHTQVLIQRSLFIISCGTNDFVDNYFSLPFRRTTYSIQSYQLFLHNKLTDFLQELSGFGARTIVVVGVPPFGCLPLVRTLNPTNGFRQSGCVEPFNSVAKEYNDKLQQLVASMQTKFEGRIVHADIYRSFADIIYTPHQFGFMESRRGCCGTGYLEFSFLCNSKCAVCEDPTKYVFWDAIHPTEKAYYFLFQGLQGAINDLLNHT</sequence>
<evidence type="ECO:0000256" key="2">
    <source>
        <dbReference type="SAM" id="SignalP"/>
    </source>
</evidence>
<comment type="similarity">
    <text evidence="1">Belongs to the 'GDSL' lipolytic enzyme family.</text>
</comment>
<dbReference type="AlphaFoldDB" id="A0AAV7EBJ0"/>
<dbReference type="Gene3D" id="3.40.50.1110">
    <property type="entry name" value="SGNH hydrolase"/>
    <property type="match status" value="1"/>
</dbReference>
<reference evidence="3 4" key="1">
    <citation type="submission" date="2021-07" db="EMBL/GenBank/DDBJ databases">
        <title>The Aristolochia fimbriata genome: insights into angiosperm evolution, floral development and chemical biosynthesis.</title>
        <authorList>
            <person name="Jiao Y."/>
        </authorList>
    </citation>
    <scope>NUCLEOTIDE SEQUENCE [LARGE SCALE GENOMIC DNA]</scope>
    <source>
        <strain evidence="3">IBCAS-2021</strain>
        <tissue evidence="3">Leaf</tissue>
    </source>
</reference>
<keyword evidence="4" id="KW-1185">Reference proteome</keyword>
<dbReference type="InterPro" id="IPR035669">
    <property type="entry name" value="SGNH_plant_lipase-like"/>
</dbReference>
<name>A0AAV7EBJ0_ARIFI</name>
<evidence type="ECO:0000313" key="4">
    <source>
        <dbReference type="Proteomes" id="UP000825729"/>
    </source>
</evidence>
<comment type="caution">
    <text evidence="3">The sequence shown here is derived from an EMBL/GenBank/DDBJ whole genome shotgun (WGS) entry which is preliminary data.</text>
</comment>
<accession>A0AAV7EBJ0</accession>
<dbReference type="SUPFAM" id="SSF52266">
    <property type="entry name" value="SGNH hydrolase"/>
    <property type="match status" value="1"/>
</dbReference>
<dbReference type="CDD" id="cd01837">
    <property type="entry name" value="SGNH_plant_lipase_like"/>
    <property type="match status" value="1"/>
</dbReference>
<dbReference type="InterPro" id="IPR036514">
    <property type="entry name" value="SGNH_hydro_sf"/>
</dbReference>
<evidence type="ECO:0000256" key="1">
    <source>
        <dbReference type="ARBA" id="ARBA00008668"/>
    </source>
</evidence>
<dbReference type="PANTHER" id="PTHR45642:SF3">
    <property type="entry name" value="OS09G0540400 PROTEIN"/>
    <property type="match status" value="1"/>
</dbReference>
<feature type="signal peptide" evidence="2">
    <location>
        <begin position="1"/>
        <end position="24"/>
    </location>
</feature>
<dbReference type="Proteomes" id="UP000825729">
    <property type="component" value="Unassembled WGS sequence"/>
</dbReference>
<dbReference type="GO" id="GO:0016788">
    <property type="term" value="F:hydrolase activity, acting on ester bonds"/>
    <property type="evidence" value="ECO:0007669"/>
    <property type="project" value="InterPro"/>
</dbReference>
<dbReference type="InterPro" id="IPR001087">
    <property type="entry name" value="GDSL"/>
</dbReference>